<dbReference type="EMBL" id="CP002801">
    <property type="protein sequence ID" value="AEH10856.1"/>
    <property type="molecule type" value="Genomic_DNA"/>
</dbReference>
<protein>
    <recommendedName>
        <fullName evidence="3">Lipoprotein</fullName>
    </recommendedName>
</protein>
<dbReference type="KEGG" id="fsy:FsymDg_3577"/>
<dbReference type="HOGENOM" id="CLU_1270755_0_0_11"/>
<gene>
    <name evidence="1" type="ordered locus">FsymDg_3577</name>
</gene>
<accession>F8B2H5</accession>
<dbReference type="Proteomes" id="UP000001549">
    <property type="component" value="Chromosome"/>
</dbReference>
<evidence type="ECO:0000313" key="2">
    <source>
        <dbReference type="Proteomes" id="UP000001549"/>
    </source>
</evidence>
<sequence>MGRGSRTPLGRAMPVVSALLAAIVVLAGCGSGRYEYVTNKDAGTFLKIPSSWQHQPMLGPAFVGIDARNVSPEAARVLASREWVVGIDAAAKFDDKNLLLPDAQEPKGFVQVRQLLPEEAATLSTNDLRNLLIPIDDAEREQAEEIRRDPEGARLAPHFLLLTDEAVRKDGGVHGIHLIYQLRVDSGLVTIDQTSLFDRDQTMLYQLVFACSAWCYDKHGAQINQVQTSFTIKPIT</sequence>
<dbReference type="AlphaFoldDB" id="F8B2H5"/>
<keyword evidence="2" id="KW-1185">Reference proteome</keyword>
<proteinExistence type="predicted"/>
<organism evidence="1 2">
    <name type="scientific">Candidatus Protofrankia datiscae</name>
    <dbReference type="NCBI Taxonomy" id="2716812"/>
    <lineage>
        <taxon>Bacteria</taxon>
        <taxon>Bacillati</taxon>
        <taxon>Actinomycetota</taxon>
        <taxon>Actinomycetes</taxon>
        <taxon>Frankiales</taxon>
        <taxon>Frankiaceae</taxon>
        <taxon>Protofrankia</taxon>
    </lineage>
</organism>
<dbReference type="PROSITE" id="PS51257">
    <property type="entry name" value="PROKAR_LIPOPROTEIN"/>
    <property type="match status" value="1"/>
</dbReference>
<evidence type="ECO:0008006" key="3">
    <source>
        <dbReference type="Google" id="ProtNLM"/>
    </source>
</evidence>
<reference evidence="1 2" key="1">
    <citation type="submission" date="2011-05" db="EMBL/GenBank/DDBJ databases">
        <title>Complete sequence of chromosome of Frankia symbiont of Datisca glomerata.</title>
        <authorList>
            <consortium name="US DOE Joint Genome Institute"/>
            <person name="Lucas S."/>
            <person name="Han J."/>
            <person name="Lapidus A."/>
            <person name="Cheng J.-F."/>
            <person name="Goodwin L."/>
            <person name="Pitluck S."/>
            <person name="Peters L."/>
            <person name="Mikhailova N."/>
            <person name="Chertkov O."/>
            <person name="Teshima H."/>
            <person name="Han C."/>
            <person name="Tapia R."/>
            <person name="Land M."/>
            <person name="Hauser L."/>
            <person name="Kyrpides N."/>
            <person name="Ivanova N."/>
            <person name="Pagani I."/>
            <person name="Berry A."/>
            <person name="Pawlowski K."/>
            <person name="Persson T."/>
            <person name="Vanden Heuvel B."/>
            <person name="Benson D."/>
            <person name="Woyke T."/>
        </authorList>
    </citation>
    <scope>NUCLEOTIDE SEQUENCE [LARGE SCALE GENOMIC DNA]</scope>
    <source>
        <strain evidence="2">4085684</strain>
    </source>
</reference>
<dbReference type="eggNOG" id="ENOG5032U1Q">
    <property type="taxonomic scope" value="Bacteria"/>
</dbReference>
<evidence type="ECO:0000313" key="1">
    <source>
        <dbReference type="EMBL" id="AEH10856.1"/>
    </source>
</evidence>
<name>F8B2H5_9ACTN</name>
<dbReference type="STRING" id="656024.FsymDg_3577"/>